<evidence type="ECO:0000313" key="2">
    <source>
        <dbReference type="Proteomes" id="UP000770717"/>
    </source>
</evidence>
<organism evidence="1 2">
    <name type="scientific">Eleutherodactylus coqui</name>
    <name type="common">Puerto Rican coqui</name>
    <dbReference type="NCBI Taxonomy" id="57060"/>
    <lineage>
        <taxon>Eukaryota</taxon>
        <taxon>Metazoa</taxon>
        <taxon>Chordata</taxon>
        <taxon>Craniata</taxon>
        <taxon>Vertebrata</taxon>
        <taxon>Euteleostomi</taxon>
        <taxon>Amphibia</taxon>
        <taxon>Batrachia</taxon>
        <taxon>Anura</taxon>
        <taxon>Neobatrachia</taxon>
        <taxon>Hyloidea</taxon>
        <taxon>Eleutherodactylidae</taxon>
        <taxon>Eleutherodactylinae</taxon>
        <taxon>Eleutherodactylus</taxon>
        <taxon>Eleutherodactylus</taxon>
    </lineage>
</organism>
<dbReference type="Proteomes" id="UP000770717">
    <property type="component" value="Unassembled WGS sequence"/>
</dbReference>
<comment type="caution">
    <text evidence="1">The sequence shown here is derived from an EMBL/GenBank/DDBJ whole genome shotgun (WGS) entry which is preliminary data.</text>
</comment>
<dbReference type="OrthoDB" id="268693at2759"/>
<evidence type="ECO:0000313" key="1">
    <source>
        <dbReference type="EMBL" id="KAG9463302.1"/>
    </source>
</evidence>
<protein>
    <submittedName>
        <fullName evidence="1">Uncharacterized protein</fullName>
    </submittedName>
</protein>
<proteinExistence type="predicted"/>
<sequence length="67" mass="6900">MISGGPTAGDASSATLLPGLVGHSVSRVRVQPFALLIRGTPPASMHMGHSSWVGSLLWAIRPSTLHA</sequence>
<dbReference type="EMBL" id="WNTK01007340">
    <property type="protein sequence ID" value="KAG9463302.1"/>
    <property type="molecule type" value="Genomic_DNA"/>
</dbReference>
<accession>A0A8J6E815</accession>
<gene>
    <name evidence="1" type="ORF">GDO78_022035</name>
</gene>
<name>A0A8J6E815_ELECQ</name>
<reference evidence="1" key="1">
    <citation type="thesis" date="2020" institute="ProQuest LLC" country="789 East Eisenhower Parkway, Ann Arbor, MI, USA">
        <title>Comparative Genomics and Chromosome Evolution.</title>
        <authorList>
            <person name="Mudd A.B."/>
        </authorList>
    </citation>
    <scope>NUCLEOTIDE SEQUENCE</scope>
    <source>
        <strain evidence="1">HN-11 Male</strain>
        <tissue evidence="1">Kidney and liver</tissue>
    </source>
</reference>
<dbReference type="AlphaFoldDB" id="A0A8J6E815"/>
<keyword evidence="2" id="KW-1185">Reference proteome</keyword>